<dbReference type="InterPro" id="IPR051446">
    <property type="entry name" value="HTH_trans_reg/aminotransferase"/>
</dbReference>
<dbReference type="STRING" id="1423734.FC83_GL003312"/>
<dbReference type="AlphaFoldDB" id="X0QNT8"/>
<dbReference type="Gene3D" id="1.10.10.10">
    <property type="entry name" value="Winged helix-like DNA-binding domain superfamily/Winged helix DNA-binding domain"/>
    <property type="match status" value="1"/>
</dbReference>
<dbReference type="SUPFAM" id="SSF53383">
    <property type="entry name" value="PLP-dependent transferases"/>
    <property type="match status" value="1"/>
</dbReference>
<evidence type="ECO:0000256" key="6">
    <source>
        <dbReference type="ARBA" id="ARBA00023163"/>
    </source>
</evidence>
<name>X0QNT8_9LACO</name>
<dbReference type="Pfam" id="PF00155">
    <property type="entry name" value="Aminotran_1_2"/>
    <property type="match status" value="1"/>
</dbReference>
<accession>X0QNT8</accession>
<protein>
    <submittedName>
        <fullName evidence="8">Aminotransferase</fullName>
    </submittedName>
</protein>
<comment type="similarity">
    <text evidence="1">In the C-terminal section; belongs to the class-I pyridoxal-phosphate-dependent aminotransferase family.</text>
</comment>
<dbReference type="PANTHER" id="PTHR46577:SF2">
    <property type="entry name" value="TRANSCRIPTIONAL REGULATORY PROTEIN"/>
    <property type="match status" value="1"/>
</dbReference>
<reference evidence="8 9" key="1">
    <citation type="journal article" date="2015" name="Genome Announc.">
        <title>Expanding the biotechnology potential of lactobacilli through comparative genomics of 213 strains and associated genera.</title>
        <authorList>
            <person name="Sun Z."/>
            <person name="Harris H.M."/>
            <person name="McCann A."/>
            <person name="Guo C."/>
            <person name="Argimon S."/>
            <person name="Zhang W."/>
            <person name="Yang X."/>
            <person name="Jeffery I.B."/>
            <person name="Cooney J.C."/>
            <person name="Kagawa T.F."/>
            <person name="Liu W."/>
            <person name="Song Y."/>
            <person name="Salvetti E."/>
            <person name="Wrobel A."/>
            <person name="Rasinkangas P."/>
            <person name="Parkhill J."/>
            <person name="Rea M.C."/>
            <person name="O'Sullivan O."/>
            <person name="Ritari J."/>
            <person name="Douillard F.P."/>
            <person name="Paul Ross R."/>
            <person name="Yang R."/>
            <person name="Briner A.E."/>
            <person name="Felis G.E."/>
            <person name="de Vos W.M."/>
            <person name="Barrangou R."/>
            <person name="Klaenhammer T.R."/>
            <person name="Caufield P.W."/>
            <person name="Cui Y."/>
            <person name="Zhang H."/>
            <person name="O'Toole P.W."/>
        </authorList>
    </citation>
    <scope>NUCLEOTIDE SEQUENCE [LARGE SCALE GENOMIC DNA]</scope>
    <source>
        <strain evidence="8 9">DSM 18527</strain>
    </source>
</reference>
<dbReference type="Gene3D" id="3.40.640.10">
    <property type="entry name" value="Type I PLP-dependent aspartate aminotransferase-like (Major domain)"/>
    <property type="match status" value="1"/>
</dbReference>
<dbReference type="InterPro" id="IPR000524">
    <property type="entry name" value="Tscrpt_reg_HTH_GntR"/>
</dbReference>
<keyword evidence="3" id="KW-0663">Pyridoxal phosphate</keyword>
<dbReference type="InterPro" id="IPR004839">
    <property type="entry name" value="Aminotransferase_I/II_large"/>
</dbReference>
<evidence type="ECO:0000256" key="4">
    <source>
        <dbReference type="ARBA" id="ARBA00023015"/>
    </source>
</evidence>
<dbReference type="OrthoDB" id="9802328at2"/>
<dbReference type="PROSITE" id="PS50949">
    <property type="entry name" value="HTH_GNTR"/>
    <property type="match status" value="1"/>
</dbReference>
<evidence type="ECO:0000256" key="2">
    <source>
        <dbReference type="ARBA" id="ARBA00022576"/>
    </source>
</evidence>
<dbReference type="InterPro" id="IPR015424">
    <property type="entry name" value="PyrdxlP-dep_Trfase"/>
</dbReference>
<dbReference type="GO" id="GO:0003677">
    <property type="term" value="F:DNA binding"/>
    <property type="evidence" value="ECO:0007669"/>
    <property type="project" value="UniProtKB-KW"/>
</dbReference>
<proteinExistence type="inferred from homology"/>
<organism evidence="8 9">
    <name type="scientific">Agrilactobacillus composti DSM 18527 = JCM 14202</name>
    <dbReference type="NCBI Taxonomy" id="1423734"/>
    <lineage>
        <taxon>Bacteria</taxon>
        <taxon>Bacillati</taxon>
        <taxon>Bacillota</taxon>
        <taxon>Bacilli</taxon>
        <taxon>Lactobacillales</taxon>
        <taxon>Lactobacillaceae</taxon>
        <taxon>Agrilactobacillus</taxon>
    </lineage>
</organism>
<dbReference type="PATRIC" id="fig|1423734.3.peg.3364"/>
<keyword evidence="4" id="KW-0805">Transcription regulation</keyword>
<dbReference type="SUPFAM" id="SSF46785">
    <property type="entry name" value="Winged helix' DNA-binding domain"/>
    <property type="match status" value="1"/>
</dbReference>
<gene>
    <name evidence="8" type="ORF">FC83_GL003312</name>
</gene>
<evidence type="ECO:0000259" key="7">
    <source>
        <dbReference type="PROSITE" id="PS50949"/>
    </source>
</evidence>
<comment type="caution">
    <text evidence="8">The sequence shown here is derived from an EMBL/GenBank/DDBJ whole genome shotgun (WGS) entry which is preliminary data.</text>
</comment>
<keyword evidence="6" id="KW-0804">Transcription</keyword>
<dbReference type="EMBL" id="AZGA01000057">
    <property type="protein sequence ID" value="KRM33228.1"/>
    <property type="molecule type" value="Genomic_DNA"/>
</dbReference>
<dbReference type="InterPro" id="IPR015421">
    <property type="entry name" value="PyrdxlP-dep_Trfase_major"/>
</dbReference>
<dbReference type="GO" id="GO:0030170">
    <property type="term" value="F:pyridoxal phosphate binding"/>
    <property type="evidence" value="ECO:0007669"/>
    <property type="project" value="InterPro"/>
</dbReference>
<dbReference type="SMART" id="SM00345">
    <property type="entry name" value="HTH_GNTR"/>
    <property type="match status" value="1"/>
</dbReference>
<dbReference type="RefSeq" id="WP_035453350.1">
    <property type="nucleotide sequence ID" value="NZ_AZGA01000057.1"/>
</dbReference>
<sequence length="463" mass="51443">MTYHKKNWQPDKKIQLPIYKQISLYLSQQIHKNTWPLGTPLPTKTELADQFNVDPTTVQRALQYLQSTGSIDAKGRSANTSWGPLISAAPQSLATGFVKARQADPKPLLPLSTGELGADIFPRDLVQKAIINTAQNITTMNYQTGPGLESLRTVLAQRLQRQGMTVTADNILITSGSLQAIQLIVSLLEHNAVIYTAPESYLRSLGIFKARHIQFKELPLDEAGLDFTQIPNSPKQQLLYTIPTFSNPLGNVMSAQRRQDLVDFAQHYSLPVIEDSAYEDIWLDQQPPKPLQAYDQNGNVLYLGSISKTLAPGMRLGWVVGDAGIIARLTAIKQQTDYGASALSQHILTAILSDPDYDRYLVAMRAQLKERCDLAMAVLKQELGQIATWNQPKGGFYVWLTFPDTINMPQLLAEAKAHQLKVNPGKIYGPHGDQSIRLSYSYLTPAKFAQGIHELAICVKKQL</sequence>
<evidence type="ECO:0000313" key="9">
    <source>
        <dbReference type="Proteomes" id="UP000051236"/>
    </source>
</evidence>
<keyword evidence="5" id="KW-0238">DNA-binding</keyword>
<dbReference type="PANTHER" id="PTHR46577">
    <property type="entry name" value="HTH-TYPE TRANSCRIPTIONAL REGULATORY PROTEIN GABR"/>
    <property type="match status" value="1"/>
</dbReference>
<evidence type="ECO:0000256" key="3">
    <source>
        <dbReference type="ARBA" id="ARBA00022898"/>
    </source>
</evidence>
<dbReference type="InterPro" id="IPR036388">
    <property type="entry name" value="WH-like_DNA-bd_sf"/>
</dbReference>
<dbReference type="CDD" id="cd07377">
    <property type="entry name" value="WHTH_GntR"/>
    <property type="match status" value="1"/>
</dbReference>
<dbReference type="InterPro" id="IPR015422">
    <property type="entry name" value="PyrdxlP-dep_Trfase_small"/>
</dbReference>
<dbReference type="CDD" id="cd00609">
    <property type="entry name" value="AAT_like"/>
    <property type="match status" value="1"/>
</dbReference>
<dbReference type="eggNOG" id="COG1167">
    <property type="taxonomic scope" value="Bacteria"/>
</dbReference>
<evidence type="ECO:0000313" key="8">
    <source>
        <dbReference type="EMBL" id="KRM33228.1"/>
    </source>
</evidence>
<dbReference type="GO" id="GO:0008483">
    <property type="term" value="F:transaminase activity"/>
    <property type="evidence" value="ECO:0007669"/>
    <property type="project" value="UniProtKB-KW"/>
</dbReference>
<feature type="domain" description="HTH gntR-type" evidence="7">
    <location>
        <begin position="16"/>
        <end position="89"/>
    </location>
</feature>
<evidence type="ECO:0000256" key="1">
    <source>
        <dbReference type="ARBA" id="ARBA00005384"/>
    </source>
</evidence>
<keyword evidence="8" id="KW-0808">Transferase</keyword>
<dbReference type="GO" id="GO:0003700">
    <property type="term" value="F:DNA-binding transcription factor activity"/>
    <property type="evidence" value="ECO:0007669"/>
    <property type="project" value="InterPro"/>
</dbReference>
<dbReference type="Proteomes" id="UP000051236">
    <property type="component" value="Unassembled WGS sequence"/>
</dbReference>
<dbReference type="InterPro" id="IPR036390">
    <property type="entry name" value="WH_DNA-bd_sf"/>
</dbReference>
<keyword evidence="2 8" id="KW-0032">Aminotransferase</keyword>
<keyword evidence="9" id="KW-1185">Reference proteome</keyword>
<dbReference type="Gene3D" id="3.90.1150.10">
    <property type="entry name" value="Aspartate Aminotransferase, domain 1"/>
    <property type="match status" value="1"/>
</dbReference>
<evidence type="ECO:0000256" key="5">
    <source>
        <dbReference type="ARBA" id="ARBA00023125"/>
    </source>
</evidence>
<dbReference type="Pfam" id="PF00392">
    <property type="entry name" value="GntR"/>
    <property type="match status" value="1"/>
</dbReference>